<feature type="domain" description="Fe/B12 periplasmic-binding" evidence="6">
    <location>
        <begin position="55"/>
        <end position="342"/>
    </location>
</feature>
<dbReference type="PANTHER" id="PTHR30532:SF24">
    <property type="entry name" value="FERRIC ENTEROBACTIN-BINDING PERIPLASMIC PROTEIN FEPB"/>
    <property type="match status" value="1"/>
</dbReference>
<name>A8ZKJ0_ACAM1</name>
<evidence type="ECO:0000256" key="4">
    <source>
        <dbReference type="ARBA" id="ARBA00022729"/>
    </source>
</evidence>
<dbReference type="HOGENOM" id="CLU_038034_0_2_3"/>
<evidence type="ECO:0000259" key="6">
    <source>
        <dbReference type="PROSITE" id="PS50983"/>
    </source>
</evidence>
<dbReference type="GO" id="GO:0030288">
    <property type="term" value="C:outer membrane-bounded periplasmic space"/>
    <property type="evidence" value="ECO:0007669"/>
    <property type="project" value="TreeGrafter"/>
</dbReference>
<keyword evidence="8" id="KW-1185">Reference proteome</keyword>
<dbReference type="Pfam" id="PF01497">
    <property type="entry name" value="Peripla_BP_2"/>
    <property type="match status" value="1"/>
</dbReference>
<organism evidence="7 8">
    <name type="scientific">Acaryochloris marina (strain MBIC 11017)</name>
    <dbReference type="NCBI Taxonomy" id="329726"/>
    <lineage>
        <taxon>Bacteria</taxon>
        <taxon>Bacillati</taxon>
        <taxon>Cyanobacteriota</taxon>
        <taxon>Cyanophyceae</taxon>
        <taxon>Acaryochloridales</taxon>
        <taxon>Acaryochloridaceae</taxon>
        <taxon>Acaryochloris</taxon>
    </lineage>
</organism>
<dbReference type="SUPFAM" id="SSF53807">
    <property type="entry name" value="Helical backbone' metal receptor"/>
    <property type="match status" value="1"/>
</dbReference>
<gene>
    <name evidence="7" type="ordered locus">AM1_A0183</name>
</gene>
<reference evidence="7 8" key="1">
    <citation type="journal article" date="2008" name="Proc. Natl. Acad. Sci. U.S.A.">
        <title>Niche adaptation and genome expansion in the chlorophyll d-producing cyanobacterium Acaryochloris marina.</title>
        <authorList>
            <person name="Swingley W.D."/>
            <person name="Chen M."/>
            <person name="Cheung P.C."/>
            <person name="Conrad A.L."/>
            <person name="Dejesa L.C."/>
            <person name="Hao J."/>
            <person name="Honchak B.M."/>
            <person name="Karbach L.E."/>
            <person name="Kurdoglu A."/>
            <person name="Lahiri S."/>
            <person name="Mastrian S.D."/>
            <person name="Miyashita H."/>
            <person name="Page L."/>
            <person name="Ramakrishna P."/>
            <person name="Satoh S."/>
            <person name="Sattley W.M."/>
            <person name="Shimada Y."/>
            <person name="Taylor H.L."/>
            <person name="Tomo T."/>
            <person name="Tsuchiya T."/>
            <person name="Wang Z.T."/>
            <person name="Raymond J."/>
            <person name="Mimuro M."/>
            <person name="Blankenship R.E."/>
            <person name="Touchman J.W."/>
        </authorList>
    </citation>
    <scope>NUCLEOTIDE SEQUENCE [LARGE SCALE GENOMIC DNA]</scope>
    <source>
        <strain evidence="8">MBIC 11017</strain>
        <plasmid evidence="8">Plasmid pREB1</plasmid>
    </source>
</reference>
<dbReference type="CDD" id="cd01146">
    <property type="entry name" value="FhuD"/>
    <property type="match status" value="1"/>
</dbReference>
<geneLocation type="plasmid" evidence="7 8">
    <name>pREB1</name>
</geneLocation>
<feature type="signal peptide" evidence="5">
    <location>
        <begin position="1"/>
        <end position="20"/>
    </location>
</feature>
<dbReference type="AlphaFoldDB" id="A8ZKJ0"/>
<evidence type="ECO:0000256" key="2">
    <source>
        <dbReference type="ARBA" id="ARBA00008814"/>
    </source>
</evidence>
<dbReference type="PROSITE" id="PS51257">
    <property type="entry name" value="PROKAR_LIPOPROTEIN"/>
    <property type="match status" value="1"/>
</dbReference>
<evidence type="ECO:0000256" key="5">
    <source>
        <dbReference type="SAM" id="SignalP"/>
    </source>
</evidence>
<dbReference type="OrthoDB" id="61776at2"/>
<feature type="chain" id="PRO_5002731260" evidence="5">
    <location>
        <begin position="21"/>
        <end position="347"/>
    </location>
</feature>
<evidence type="ECO:0000313" key="8">
    <source>
        <dbReference type="Proteomes" id="UP000000268"/>
    </source>
</evidence>
<dbReference type="InterPro" id="IPR002491">
    <property type="entry name" value="ABC_transptr_periplasmic_BD"/>
</dbReference>
<keyword evidence="3" id="KW-0813">Transport</keyword>
<protein>
    <submittedName>
        <fullName evidence="7">Probable iron(III) dicitrate ABC transporter</fullName>
    </submittedName>
</protein>
<dbReference type="PROSITE" id="PS50983">
    <property type="entry name" value="FE_B12_PBP"/>
    <property type="match status" value="1"/>
</dbReference>
<dbReference type="KEGG" id="amr:AM1_A0183"/>
<dbReference type="EMBL" id="CP000838">
    <property type="protein sequence ID" value="ABW31690.1"/>
    <property type="molecule type" value="Genomic_DNA"/>
</dbReference>
<dbReference type="InterPro" id="IPR051313">
    <property type="entry name" value="Bact_iron-sidero_bind"/>
</dbReference>
<evidence type="ECO:0000313" key="7">
    <source>
        <dbReference type="EMBL" id="ABW31690.1"/>
    </source>
</evidence>
<accession>A8ZKJ0</accession>
<comment type="subcellular location">
    <subcellularLocation>
        <location evidence="1">Cell envelope</location>
    </subcellularLocation>
</comment>
<evidence type="ECO:0000256" key="3">
    <source>
        <dbReference type="ARBA" id="ARBA00022448"/>
    </source>
</evidence>
<sequence length="347" mass="37895">MATVIKSLFIGLLVGALTLACGTTGNQPDQTTPTSGCERIQHDGGETEICGQPQTIVAIGPSILELLLALDMQPVGYADYYALPFDNFDQPQSQIPYLGERLTGQVKKVGTWNSPSLEAILKLKPDLIVGSTLANQGQYSLLSQAAPTLLFSYGVNEEWQVQLRFLAKVLNRSEKAEQVIAAHNQLVTEVRQTLRPAVQTYPQVLLLASEQLDQELAIENRDSRCGGLLENLGFKVLAPKNIGTGTRGVNNISPEVLPELKSDWIFFLAWNTDFSDAGPDLEKQQISAVRQQWQENAIAQSLPASQSNQVYFHSAYVCRALPGPIGTELLLKQLQADLLPAVNSPTQ</sequence>
<dbReference type="RefSeq" id="WP_012166688.1">
    <property type="nucleotide sequence ID" value="NC_009926.1"/>
</dbReference>
<keyword evidence="4 5" id="KW-0732">Signal</keyword>
<dbReference type="PANTHER" id="PTHR30532">
    <property type="entry name" value="IRON III DICITRATE-BINDING PERIPLASMIC PROTEIN"/>
    <property type="match status" value="1"/>
</dbReference>
<dbReference type="Proteomes" id="UP000000268">
    <property type="component" value="Plasmid pREB1"/>
</dbReference>
<dbReference type="Gene3D" id="3.40.50.1980">
    <property type="entry name" value="Nitrogenase molybdenum iron protein domain"/>
    <property type="match status" value="2"/>
</dbReference>
<comment type="similarity">
    <text evidence="2">Belongs to the bacterial solute-binding protein 8 family.</text>
</comment>
<evidence type="ECO:0000256" key="1">
    <source>
        <dbReference type="ARBA" id="ARBA00004196"/>
    </source>
</evidence>
<proteinExistence type="inferred from homology"/>
<keyword evidence="7" id="KW-0614">Plasmid</keyword>
<dbReference type="GO" id="GO:1901678">
    <property type="term" value="P:iron coordination entity transport"/>
    <property type="evidence" value="ECO:0007669"/>
    <property type="project" value="UniProtKB-ARBA"/>
</dbReference>